<organism evidence="3 4">
    <name type="scientific">Phaeocystidibacter luteus</name>
    <dbReference type="NCBI Taxonomy" id="911197"/>
    <lineage>
        <taxon>Bacteria</taxon>
        <taxon>Pseudomonadati</taxon>
        <taxon>Bacteroidota</taxon>
        <taxon>Flavobacteriia</taxon>
        <taxon>Flavobacteriales</taxon>
        <taxon>Phaeocystidibacteraceae</taxon>
        <taxon>Phaeocystidibacter</taxon>
    </lineage>
</organism>
<feature type="compositionally biased region" description="Basic and acidic residues" evidence="1">
    <location>
        <begin position="112"/>
        <end position="126"/>
    </location>
</feature>
<proteinExistence type="predicted"/>
<evidence type="ECO:0000256" key="1">
    <source>
        <dbReference type="SAM" id="MobiDB-lite"/>
    </source>
</evidence>
<feature type="transmembrane region" description="Helical" evidence="2">
    <location>
        <begin position="37"/>
        <end position="54"/>
    </location>
</feature>
<sequence>MKIKQIELFVLSVAVLLAIAYAALLFSSASPKTMTYMQYALGVGVAIYVGYVFLTQQRSRQMIDGLEEKRDELIHTVAERDETIVKLKKSVSSLESKVAELEGDLDAARKAHEADKKSWEKEKKELQSQIESAS</sequence>
<keyword evidence="2" id="KW-1133">Transmembrane helix</keyword>
<name>A0A6N6RKN7_9FLAO</name>
<dbReference type="OrthoDB" id="10011493at2"/>
<protein>
    <submittedName>
        <fullName evidence="3">Uncharacterized protein</fullName>
    </submittedName>
</protein>
<evidence type="ECO:0000313" key="4">
    <source>
        <dbReference type="Proteomes" id="UP000468650"/>
    </source>
</evidence>
<evidence type="ECO:0000313" key="3">
    <source>
        <dbReference type="EMBL" id="KAB2813650.1"/>
    </source>
</evidence>
<gene>
    <name evidence="3" type="ORF">F8C67_05675</name>
</gene>
<reference evidence="3 4" key="1">
    <citation type="submission" date="2019-09" db="EMBL/GenBank/DDBJ databases">
        <title>Genomes of family Cryomorphaceae.</title>
        <authorList>
            <person name="Bowman J.P."/>
        </authorList>
    </citation>
    <scope>NUCLEOTIDE SEQUENCE [LARGE SCALE GENOMIC DNA]</scope>
    <source>
        <strain evidence="3 4">LMG 25704</strain>
    </source>
</reference>
<dbReference type="RefSeq" id="WP_151666852.1">
    <property type="nucleotide sequence ID" value="NZ_WBVO01000003.1"/>
</dbReference>
<feature type="region of interest" description="Disordered" evidence="1">
    <location>
        <begin position="112"/>
        <end position="134"/>
    </location>
</feature>
<dbReference type="Gene3D" id="1.10.287.1490">
    <property type="match status" value="1"/>
</dbReference>
<accession>A0A6N6RKN7</accession>
<keyword evidence="2" id="KW-0812">Transmembrane</keyword>
<dbReference type="EMBL" id="WBVO01000003">
    <property type="protein sequence ID" value="KAB2813650.1"/>
    <property type="molecule type" value="Genomic_DNA"/>
</dbReference>
<keyword evidence="4" id="KW-1185">Reference proteome</keyword>
<dbReference type="AlphaFoldDB" id="A0A6N6RKN7"/>
<dbReference type="Proteomes" id="UP000468650">
    <property type="component" value="Unassembled WGS sequence"/>
</dbReference>
<evidence type="ECO:0000256" key="2">
    <source>
        <dbReference type="SAM" id="Phobius"/>
    </source>
</evidence>
<comment type="caution">
    <text evidence="3">The sequence shown here is derived from an EMBL/GenBank/DDBJ whole genome shotgun (WGS) entry which is preliminary data.</text>
</comment>
<keyword evidence="2" id="KW-0472">Membrane</keyword>